<feature type="region of interest" description="Disordered" evidence="1">
    <location>
        <begin position="1"/>
        <end position="70"/>
    </location>
</feature>
<evidence type="ECO:0000256" key="1">
    <source>
        <dbReference type="SAM" id="MobiDB-lite"/>
    </source>
</evidence>
<accession>A0ABN9R4S9</accession>
<organism evidence="2 3">
    <name type="scientific">Prorocentrum cordatum</name>
    <dbReference type="NCBI Taxonomy" id="2364126"/>
    <lineage>
        <taxon>Eukaryota</taxon>
        <taxon>Sar</taxon>
        <taxon>Alveolata</taxon>
        <taxon>Dinophyceae</taxon>
        <taxon>Prorocentrales</taxon>
        <taxon>Prorocentraceae</taxon>
        <taxon>Prorocentrum</taxon>
    </lineage>
</organism>
<feature type="compositionally biased region" description="Low complexity" evidence="1">
    <location>
        <begin position="23"/>
        <end position="43"/>
    </location>
</feature>
<keyword evidence="3" id="KW-1185">Reference proteome</keyword>
<reference evidence="2" key="1">
    <citation type="submission" date="2023-10" db="EMBL/GenBank/DDBJ databases">
        <authorList>
            <person name="Chen Y."/>
            <person name="Shah S."/>
            <person name="Dougan E. K."/>
            <person name="Thang M."/>
            <person name="Chan C."/>
        </authorList>
    </citation>
    <scope>NUCLEOTIDE SEQUENCE [LARGE SCALE GENOMIC DNA]</scope>
</reference>
<dbReference type="Proteomes" id="UP001189429">
    <property type="component" value="Unassembled WGS sequence"/>
</dbReference>
<gene>
    <name evidence="2" type="ORF">PCOR1329_LOCUS17599</name>
</gene>
<protein>
    <submittedName>
        <fullName evidence="2">Uncharacterized protein</fullName>
    </submittedName>
</protein>
<evidence type="ECO:0000313" key="2">
    <source>
        <dbReference type="EMBL" id="CAK0813802.1"/>
    </source>
</evidence>
<name>A0ABN9R4S9_9DINO</name>
<evidence type="ECO:0000313" key="3">
    <source>
        <dbReference type="Proteomes" id="UP001189429"/>
    </source>
</evidence>
<dbReference type="EMBL" id="CAUYUJ010005480">
    <property type="protein sequence ID" value="CAK0813802.1"/>
    <property type="molecule type" value="Genomic_DNA"/>
</dbReference>
<sequence length="219" mass="23025">MGQFVQSESKMVAEPEETRATVAPKTPAAGGGEAPATPAAAAEDVARAEAGAEDEEDAWREPAADMLAFHSEHFSEAQPEDVFREPSSDMLAFHSEHFAEAQPEEDEDVWREPAPDMFAFHSEHFAEARPEADEDSRHCGICGGSWTNGQRPRSQDIGVSVPGNACAGWLPGVGHVSWPRTCACCATAGTPSGAFKGLAYVTAGAAPATTASCITHGAQ</sequence>
<proteinExistence type="predicted"/>
<comment type="caution">
    <text evidence="2">The sequence shown here is derived from an EMBL/GenBank/DDBJ whole genome shotgun (WGS) entry which is preliminary data.</text>
</comment>